<organism evidence="1">
    <name type="scientific">Siphoviridae sp. ctRCE13</name>
    <dbReference type="NCBI Taxonomy" id="2826332"/>
    <lineage>
        <taxon>Viruses</taxon>
        <taxon>Duplodnaviria</taxon>
        <taxon>Heunggongvirae</taxon>
        <taxon>Uroviricota</taxon>
        <taxon>Caudoviricetes</taxon>
    </lineage>
</organism>
<evidence type="ECO:0000313" key="1">
    <source>
        <dbReference type="EMBL" id="DAE21092.1"/>
    </source>
</evidence>
<protein>
    <submittedName>
        <fullName evidence="1">Uncharacterized protein</fullName>
    </submittedName>
</protein>
<reference evidence="1" key="1">
    <citation type="journal article" date="2021" name="Proc. Natl. Acad. Sci. U.S.A.">
        <title>A Catalog of Tens of Thousands of Viruses from Human Metagenomes Reveals Hidden Associations with Chronic Diseases.</title>
        <authorList>
            <person name="Tisza M.J."/>
            <person name="Buck C.B."/>
        </authorList>
    </citation>
    <scope>NUCLEOTIDE SEQUENCE</scope>
    <source>
        <strain evidence="1">CtRCE13</strain>
    </source>
</reference>
<name>A0A8S5QR37_9CAUD</name>
<dbReference type="EMBL" id="BK015707">
    <property type="protein sequence ID" value="DAE21092.1"/>
    <property type="molecule type" value="Genomic_DNA"/>
</dbReference>
<proteinExistence type="predicted"/>
<accession>A0A8S5QR37</accession>
<sequence>MTLEQIKQFKEENCSKCNKDIDCKITQDINGKLKCTED</sequence>